<dbReference type="EMBL" id="QURW01000002">
    <property type="protein sequence ID" value="RQD88483.1"/>
    <property type="molecule type" value="Genomic_DNA"/>
</dbReference>
<dbReference type="InterPro" id="IPR014048">
    <property type="entry name" value="MethylDNA_cys_MeTrfase_DNA-bd"/>
</dbReference>
<dbReference type="NCBIfam" id="TIGR00589">
    <property type="entry name" value="ogt"/>
    <property type="match status" value="1"/>
</dbReference>
<dbReference type="PANTHER" id="PTHR10815:SF13">
    <property type="entry name" value="METHYLATED-DNA--PROTEIN-CYSTEINE METHYLTRANSFERASE"/>
    <property type="match status" value="1"/>
</dbReference>
<dbReference type="PROSITE" id="PS00374">
    <property type="entry name" value="MGMT"/>
    <property type="match status" value="1"/>
</dbReference>
<name>A0A424Z2P3_9BACT</name>
<evidence type="ECO:0000256" key="1">
    <source>
        <dbReference type="ARBA" id="ARBA00001286"/>
    </source>
</evidence>
<dbReference type="RefSeq" id="WP_124134380.1">
    <property type="nucleotide sequence ID" value="NZ_JAPPUZ010000005.1"/>
</dbReference>
<dbReference type="CDD" id="cd06445">
    <property type="entry name" value="ATase"/>
    <property type="match status" value="1"/>
</dbReference>
<evidence type="ECO:0000256" key="6">
    <source>
        <dbReference type="ARBA" id="ARBA00022763"/>
    </source>
</evidence>
<dbReference type="AlphaFoldDB" id="A0A424Z2P3"/>
<feature type="domain" description="Methylated-DNA-[protein]-cysteine S-methyltransferase DNA binding" evidence="10">
    <location>
        <begin position="69"/>
        <end position="148"/>
    </location>
</feature>
<keyword evidence="6 9" id="KW-0227">DNA damage</keyword>
<dbReference type="GO" id="GO:0032259">
    <property type="term" value="P:methylation"/>
    <property type="evidence" value="ECO:0007669"/>
    <property type="project" value="UniProtKB-KW"/>
</dbReference>
<comment type="function">
    <text evidence="9">Involved in the cellular defense against the biological effects of O6-methylguanine (O6-MeG) and O4-methylthymine (O4-MeT) in DNA. Repairs the methylated nucleobase in DNA by stoichiometrically transferring the methyl group to a cysteine residue in the enzyme. This is a suicide reaction: the enzyme is irreversibly inactivated.</text>
</comment>
<accession>A0A424Z2P3</accession>
<comment type="catalytic activity">
    <reaction evidence="8 9">
        <text>a 6-O-methyl-2'-deoxyguanosine in DNA + L-cysteinyl-[protein] = S-methyl-L-cysteinyl-[protein] + a 2'-deoxyguanosine in DNA</text>
        <dbReference type="Rhea" id="RHEA:24000"/>
        <dbReference type="Rhea" id="RHEA-COMP:10131"/>
        <dbReference type="Rhea" id="RHEA-COMP:10132"/>
        <dbReference type="Rhea" id="RHEA-COMP:11367"/>
        <dbReference type="Rhea" id="RHEA-COMP:11368"/>
        <dbReference type="ChEBI" id="CHEBI:29950"/>
        <dbReference type="ChEBI" id="CHEBI:82612"/>
        <dbReference type="ChEBI" id="CHEBI:85445"/>
        <dbReference type="ChEBI" id="CHEBI:85448"/>
        <dbReference type="EC" id="2.1.1.63"/>
    </reaction>
</comment>
<sequence length="151" mass="17177">MFKVYYKMSLCYLSLHSDGKFLTRIDFCKNNDNDFKTCALLDLVINELDLYFAHKLKKFSIPILLQGTEFELKVYKALMKLPYGKVASYKEIAKQIDHPKAFRAVGNANSKNPIPIIIPCHRVVSSKGIGGYNGGLKIKKFLLKNEGIDLK</sequence>
<evidence type="ECO:0000313" key="12">
    <source>
        <dbReference type="EMBL" id="RQD88483.1"/>
    </source>
</evidence>
<keyword evidence="7 9" id="KW-0234">DNA repair</keyword>
<evidence type="ECO:0000256" key="4">
    <source>
        <dbReference type="ARBA" id="ARBA00022603"/>
    </source>
</evidence>
<dbReference type="InterPro" id="IPR036388">
    <property type="entry name" value="WH-like_DNA-bd_sf"/>
</dbReference>
<evidence type="ECO:0000259" key="11">
    <source>
        <dbReference type="Pfam" id="PF02870"/>
    </source>
</evidence>
<dbReference type="InterPro" id="IPR001497">
    <property type="entry name" value="MethylDNA_cys_MeTrfase_AS"/>
</dbReference>
<reference evidence="12 13" key="1">
    <citation type="submission" date="2018-08" db="EMBL/GenBank/DDBJ databases">
        <title>Survival mechanisms of Campylobacter hepaticus identified by genomic analysis and comparative transcriptomic analysis of in vivo and in vitro derived bacteria.</title>
        <authorList>
            <person name="Van T.T.H."/>
            <person name="Moore R.J."/>
        </authorList>
    </citation>
    <scope>NUCLEOTIDE SEQUENCE [LARGE SCALE GENOMIC DNA]</scope>
    <source>
        <strain evidence="12 13">54L</strain>
    </source>
</reference>
<evidence type="ECO:0000259" key="10">
    <source>
        <dbReference type="Pfam" id="PF01035"/>
    </source>
</evidence>
<feature type="domain" description="Methylguanine DNA methyltransferase ribonuclease-like" evidence="11">
    <location>
        <begin position="2"/>
        <end position="63"/>
    </location>
</feature>
<keyword evidence="5 9" id="KW-0808">Transferase</keyword>
<feature type="active site" description="Nucleophile; methyl group acceptor" evidence="9">
    <location>
        <position position="120"/>
    </location>
</feature>
<evidence type="ECO:0000256" key="7">
    <source>
        <dbReference type="ARBA" id="ARBA00023204"/>
    </source>
</evidence>
<comment type="catalytic activity">
    <reaction evidence="1 9">
        <text>a 4-O-methyl-thymidine in DNA + L-cysteinyl-[protein] = a thymidine in DNA + S-methyl-L-cysteinyl-[protein]</text>
        <dbReference type="Rhea" id="RHEA:53428"/>
        <dbReference type="Rhea" id="RHEA-COMP:10131"/>
        <dbReference type="Rhea" id="RHEA-COMP:10132"/>
        <dbReference type="Rhea" id="RHEA-COMP:13555"/>
        <dbReference type="Rhea" id="RHEA-COMP:13556"/>
        <dbReference type="ChEBI" id="CHEBI:29950"/>
        <dbReference type="ChEBI" id="CHEBI:82612"/>
        <dbReference type="ChEBI" id="CHEBI:137386"/>
        <dbReference type="ChEBI" id="CHEBI:137387"/>
        <dbReference type="EC" id="2.1.1.63"/>
    </reaction>
</comment>
<dbReference type="GO" id="GO:0005737">
    <property type="term" value="C:cytoplasm"/>
    <property type="evidence" value="ECO:0007669"/>
    <property type="project" value="UniProtKB-SubCell"/>
</dbReference>
<protein>
    <recommendedName>
        <fullName evidence="9">Methylated-DNA--protein-cysteine methyltransferase</fullName>
        <ecNumber evidence="9">2.1.1.63</ecNumber>
    </recommendedName>
    <alternativeName>
        <fullName evidence="9">6-O-methylguanine-DNA methyltransferase</fullName>
        <shortName evidence="9">MGMT</shortName>
    </alternativeName>
    <alternativeName>
        <fullName evidence="9">O-6-methylguanine-DNA-alkyltransferase</fullName>
    </alternativeName>
</protein>
<dbReference type="InterPro" id="IPR036217">
    <property type="entry name" value="MethylDNA_cys_MeTrfase_DNAb"/>
</dbReference>
<evidence type="ECO:0000256" key="3">
    <source>
        <dbReference type="ARBA" id="ARBA00022490"/>
    </source>
</evidence>
<keyword evidence="3 9" id="KW-0963">Cytoplasm</keyword>
<dbReference type="Gene3D" id="1.10.10.10">
    <property type="entry name" value="Winged helix-like DNA-binding domain superfamily/Winged helix DNA-binding domain"/>
    <property type="match status" value="1"/>
</dbReference>
<dbReference type="GO" id="GO:0006307">
    <property type="term" value="P:DNA alkylation repair"/>
    <property type="evidence" value="ECO:0007669"/>
    <property type="project" value="UniProtKB-UniRule"/>
</dbReference>
<dbReference type="Pfam" id="PF01035">
    <property type="entry name" value="DNA_binding_1"/>
    <property type="match status" value="1"/>
</dbReference>
<dbReference type="SUPFAM" id="SSF46767">
    <property type="entry name" value="Methylated DNA-protein cysteine methyltransferase, C-terminal domain"/>
    <property type="match status" value="1"/>
</dbReference>
<evidence type="ECO:0000256" key="2">
    <source>
        <dbReference type="ARBA" id="ARBA00008711"/>
    </source>
</evidence>
<gene>
    <name evidence="12" type="ORF">DZD40_01045</name>
</gene>
<dbReference type="EC" id="2.1.1.63" evidence="9"/>
<evidence type="ECO:0000256" key="9">
    <source>
        <dbReference type="HAMAP-Rule" id="MF_00772"/>
    </source>
</evidence>
<dbReference type="GO" id="GO:0003908">
    <property type="term" value="F:methylated-DNA-[protein]-cysteine S-methyltransferase activity"/>
    <property type="evidence" value="ECO:0007669"/>
    <property type="project" value="UniProtKB-UniRule"/>
</dbReference>
<comment type="similarity">
    <text evidence="2 9">Belongs to the MGMT family.</text>
</comment>
<evidence type="ECO:0000256" key="5">
    <source>
        <dbReference type="ARBA" id="ARBA00022679"/>
    </source>
</evidence>
<dbReference type="STRING" id="1813019.A2J15_02690"/>
<dbReference type="HAMAP" id="MF_00772">
    <property type="entry name" value="OGT"/>
    <property type="match status" value="1"/>
</dbReference>
<dbReference type="Proteomes" id="UP000286095">
    <property type="component" value="Unassembled WGS sequence"/>
</dbReference>
<dbReference type="InterPro" id="IPR008332">
    <property type="entry name" value="MethylG_MeTrfase_N"/>
</dbReference>
<comment type="miscellaneous">
    <text evidence="9">This enzyme catalyzes only one turnover and therefore is not strictly catalytic. According to one definition, an enzyme is a biocatalyst that acts repeatedly and over many reaction cycles.</text>
</comment>
<dbReference type="SUPFAM" id="SSF53155">
    <property type="entry name" value="Methylated DNA-protein cysteine methyltransferase domain"/>
    <property type="match status" value="1"/>
</dbReference>
<evidence type="ECO:0000256" key="8">
    <source>
        <dbReference type="ARBA" id="ARBA00049348"/>
    </source>
</evidence>
<dbReference type="Gene3D" id="3.30.160.70">
    <property type="entry name" value="Methylated DNA-protein cysteine methyltransferase domain"/>
    <property type="match status" value="1"/>
</dbReference>
<dbReference type="InterPro" id="IPR036631">
    <property type="entry name" value="MGMT_N_sf"/>
</dbReference>
<evidence type="ECO:0000313" key="13">
    <source>
        <dbReference type="Proteomes" id="UP000286095"/>
    </source>
</evidence>
<dbReference type="InterPro" id="IPR023546">
    <property type="entry name" value="MGMT"/>
</dbReference>
<proteinExistence type="inferred from homology"/>
<comment type="caution">
    <text evidence="12">The sequence shown here is derived from an EMBL/GenBank/DDBJ whole genome shotgun (WGS) entry which is preliminary data.</text>
</comment>
<dbReference type="Pfam" id="PF02870">
    <property type="entry name" value="Methyltransf_1N"/>
    <property type="match status" value="1"/>
</dbReference>
<comment type="subcellular location">
    <subcellularLocation>
        <location evidence="9">Cytoplasm</location>
    </subcellularLocation>
</comment>
<dbReference type="PANTHER" id="PTHR10815">
    <property type="entry name" value="METHYLATED-DNA--PROTEIN-CYSTEINE METHYLTRANSFERASE"/>
    <property type="match status" value="1"/>
</dbReference>
<keyword evidence="4 9" id="KW-0489">Methyltransferase</keyword>
<organism evidence="12 13">
    <name type="scientific">Campylobacter hepaticus</name>
    <dbReference type="NCBI Taxonomy" id="1813019"/>
    <lineage>
        <taxon>Bacteria</taxon>
        <taxon>Pseudomonadati</taxon>
        <taxon>Campylobacterota</taxon>
        <taxon>Epsilonproteobacteria</taxon>
        <taxon>Campylobacterales</taxon>
        <taxon>Campylobacteraceae</taxon>
        <taxon>Campylobacter</taxon>
    </lineage>
</organism>
<dbReference type="FunFam" id="1.10.10.10:FF:000214">
    <property type="entry name" value="Methylated-DNA--protein-cysteine methyltransferase"/>
    <property type="match status" value="1"/>
</dbReference>